<evidence type="ECO:0000256" key="5">
    <source>
        <dbReference type="ARBA" id="ARBA00022847"/>
    </source>
</evidence>
<dbReference type="EMBL" id="JAQLOI010000003">
    <property type="protein sequence ID" value="MDB1125380.1"/>
    <property type="molecule type" value="Genomic_DNA"/>
</dbReference>
<feature type="transmembrane region" description="Helical" evidence="8">
    <location>
        <begin position="335"/>
        <end position="352"/>
    </location>
</feature>
<keyword evidence="5" id="KW-0769">Symport</keyword>
<dbReference type="Gene3D" id="1.10.3860.10">
    <property type="entry name" value="Sodium:dicarboxylate symporter"/>
    <property type="match status" value="1"/>
</dbReference>
<dbReference type="Pfam" id="PF00375">
    <property type="entry name" value="SDF"/>
    <property type="match status" value="1"/>
</dbReference>
<feature type="transmembrane region" description="Helical" evidence="8">
    <location>
        <begin position="84"/>
        <end position="110"/>
    </location>
</feature>
<dbReference type="PROSITE" id="PS00714">
    <property type="entry name" value="NA_DICARBOXYL_SYMP_2"/>
    <property type="match status" value="1"/>
</dbReference>
<feature type="transmembrane region" description="Helical" evidence="8">
    <location>
        <begin position="146"/>
        <end position="171"/>
    </location>
</feature>
<evidence type="ECO:0000256" key="7">
    <source>
        <dbReference type="ARBA" id="ARBA00023136"/>
    </source>
</evidence>
<feature type="transmembrane region" description="Helical" evidence="8">
    <location>
        <begin position="51"/>
        <end position="72"/>
    </location>
</feature>
<organism evidence="9 10">
    <name type="scientific">Vibrio algarum</name>
    <dbReference type="NCBI Taxonomy" id="3020714"/>
    <lineage>
        <taxon>Bacteria</taxon>
        <taxon>Pseudomonadati</taxon>
        <taxon>Pseudomonadota</taxon>
        <taxon>Gammaproteobacteria</taxon>
        <taxon>Vibrionales</taxon>
        <taxon>Vibrionaceae</taxon>
        <taxon>Vibrio</taxon>
    </lineage>
</organism>
<keyword evidence="10" id="KW-1185">Reference proteome</keyword>
<dbReference type="InterPro" id="IPR001991">
    <property type="entry name" value="Na-dicarboxylate_symporter"/>
</dbReference>
<feature type="transmembrane region" description="Helical" evidence="8">
    <location>
        <begin position="192"/>
        <end position="213"/>
    </location>
</feature>
<reference evidence="9 10" key="1">
    <citation type="submission" date="2023-01" db="EMBL/GenBank/DDBJ databases">
        <title>Vibrio sp. KJ40-1 sp.nov, isolated from marine algae.</title>
        <authorList>
            <person name="Butt M."/>
            <person name="Kim J.M.J."/>
            <person name="Jeon C.O.C."/>
        </authorList>
    </citation>
    <scope>NUCLEOTIDE SEQUENCE [LARGE SCALE GENOMIC DNA]</scope>
    <source>
        <strain evidence="9 10">KJ40-1</strain>
    </source>
</reference>
<gene>
    <name evidence="9" type="ORF">PGX00_17680</name>
</gene>
<dbReference type="PANTHER" id="PTHR42865:SF7">
    <property type="entry name" value="PROTON_GLUTAMATE-ASPARTATE SYMPORTER"/>
    <property type="match status" value="1"/>
</dbReference>
<dbReference type="RefSeq" id="WP_272139038.1">
    <property type="nucleotide sequence ID" value="NZ_JAQLOI010000003.1"/>
</dbReference>
<comment type="caution">
    <text evidence="9">The sequence shown here is derived from an EMBL/GenBank/DDBJ whole genome shotgun (WGS) entry which is preliminary data.</text>
</comment>
<evidence type="ECO:0000313" key="9">
    <source>
        <dbReference type="EMBL" id="MDB1125380.1"/>
    </source>
</evidence>
<evidence type="ECO:0000256" key="1">
    <source>
        <dbReference type="ARBA" id="ARBA00004651"/>
    </source>
</evidence>
<evidence type="ECO:0000256" key="2">
    <source>
        <dbReference type="ARBA" id="ARBA00022448"/>
    </source>
</evidence>
<dbReference type="Proteomes" id="UP001210678">
    <property type="component" value="Unassembled WGS sequence"/>
</dbReference>
<sequence length="429" mass="44555">MSRKDAAPQAGGGFWGKMELWKKIVVGMVAGVIVGAVMGPEAEVLKPIGTLFINAIKMLIVPLIFCSLIVGVTSMQDSRKMGRIGAKAIILYLGTTAIAITIGLSLAAIFGPGEGLNMVAKDSATMGKEAPPLVQTLLNIIPKNPVGALAAGNILQIIVFAIGLGVSLTLIGDKAKPAIAVFESLAEAMYKLTEIVMKFAPFGVFGLMAWVAGKYGIDILLPLIKVIAVAYLGSLVHVLVFYTGIISFVGRLNPIRYVKALVNPAAVAFTTTSSSGTLPATIKASREELGVSKGVSSFVLPLGATINMDGTALYQGVCALFIAQAFGIDLEMSDYMLIILTSTLASIGTAGVPGAGLIMLSLVLTTVGLPIEGLAIVAGIDRILDMARTTVNVCGDMMVSVLIAKSEGELDETIYNAETSSANSEVETA</sequence>
<feature type="transmembrane region" description="Helical" evidence="8">
    <location>
        <begin position="358"/>
        <end position="380"/>
    </location>
</feature>
<comment type="subcellular location">
    <subcellularLocation>
        <location evidence="1">Cell membrane</location>
        <topology evidence="1">Multi-pass membrane protein</topology>
    </subcellularLocation>
</comment>
<dbReference type="PRINTS" id="PR00173">
    <property type="entry name" value="EDTRNSPORT"/>
</dbReference>
<keyword evidence="6 8" id="KW-1133">Transmembrane helix</keyword>
<name>A0ABT4YV97_9VIBR</name>
<evidence type="ECO:0000256" key="4">
    <source>
        <dbReference type="ARBA" id="ARBA00022692"/>
    </source>
</evidence>
<protein>
    <submittedName>
        <fullName evidence="9">Dicarboxylate/amino acid:cation symporter</fullName>
    </submittedName>
</protein>
<evidence type="ECO:0000256" key="6">
    <source>
        <dbReference type="ARBA" id="ARBA00022989"/>
    </source>
</evidence>
<keyword evidence="4 8" id="KW-0812">Transmembrane</keyword>
<proteinExistence type="predicted"/>
<feature type="transmembrane region" description="Helical" evidence="8">
    <location>
        <begin position="219"/>
        <end position="249"/>
    </location>
</feature>
<evidence type="ECO:0000256" key="3">
    <source>
        <dbReference type="ARBA" id="ARBA00022475"/>
    </source>
</evidence>
<dbReference type="InterPro" id="IPR018107">
    <property type="entry name" value="Na-dicarboxylate_symporter_CS"/>
</dbReference>
<accession>A0ABT4YV97</accession>
<evidence type="ECO:0000313" key="10">
    <source>
        <dbReference type="Proteomes" id="UP001210678"/>
    </source>
</evidence>
<dbReference type="PANTHER" id="PTHR42865">
    <property type="entry name" value="PROTON/GLUTAMATE-ASPARTATE SYMPORTER"/>
    <property type="match status" value="1"/>
</dbReference>
<keyword evidence="2" id="KW-0813">Transport</keyword>
<keyword evidence="7 8" id="KW-0472">Membrane</keyword>
<keyword evidence="3" id="KW-1003">Cell membrane</keyword>
<dbReference type="SUPFAM" id="SSF118215">
    <property type="entry name" value="Proton glutamate symport protein"/>
    <property type="match status" value="1"/>
</dbReference>
<evidence type="ECO:0000256" key="8">
    <source>
        <dbReference type="SAM" id="Phobius"/>
    </source>
</evidence>
<feature type="transmembrane region" description="Helical" evidence="8">
    <location>
        <begin position="20"/>
        <end position="39"/>
    </location>
</feature>
<dbReference type="InterPro" id="IPR036458">
    <property type="entry name" value="Na:dicarbo_symporter_sf"/>
</dbReference>